<sequence>MLFLEVVGDDLLFDPNWGFDSYEITVPKELSFRKREQSVDSSLSYLLQIQGKKHVIHLWPKKLLLPRHLPVFSFTQEGNLVEDYPYLPNECNYVGSVEGSQESEATLSTCMGGLRGILNIDSSFYQIEPLRASSSFEHIVYLLNKDEFSNQTCGVVDEETDEQTAQEEEMARITEFTVIPENELHKVVIESNASPSIKGGRVGVTVKVTGDNLVLGVAQDAL</sequence>
<dbReference type="GO" id="GO:0009897">
    <property type="term" value="C:external side of plasma membrane"/>
    <property type="evidence" value="ECO:0007669"/>
    <property type="project" value="TreeGrafter"/>
</dbReference>
<evidence type="ECO:0000256" key="1">
    <source>
        <dbReference type="ARBA" id="ARBA00023157"/>
    </source>
</evidence>
<evidence type="ECO:0000259" key="2">
    <source>
        <dbReference type="Pfam" id="PF01562"/>
    </source>
</evidence>
<dbReference type="Proteomes" id="UP000092124">
    <property type="component" value="Unassembled WGS sequence"/>
</dbReference>
<protein>
    <recommendedName>
        <fullName evidence="2">Peptidase M12B propeptide domain-containing protein</fullName>
    </recommendedName>
</protein>
<dbReference type="EMBL" id="LZPO01055107">
    <property type="protein sequence ID" value="OBS72455.1"/>
    <property type="molecule type" value="Genomic_DNA"/>
</dbReference>
<organism evidence="3 4">
    <name type="scientific">Neotoma lepida</name>
    <name type="common">Desert woodrat</name>
    <dbReference type="NCBI Taxonomy" id="56216"/>
    <lineage>
        <taxon>Eukaryota</taxon>
        <taxon>Metazoa</taxon>
        <taxon>Chordata</taxon>
        <taxon>Craniata</taxon>
        <taxon>Vertebrata</taxon>
        <taxon>Euteleostomi</taxon>
        <taxon>Mammalia</taxon>
        <taxon>Eutheria</taxon>
        <taxon>Euarchontoglires</taxon>
        <taxon>Glires</taxon>
        <taxon>Rodentia</taxon>
        <taxon>Myomorpha</taxon>
        <taxon>Muroidea</taxon>
        <taxon>Cricetidae</taxon>
        <taxon>Neotominae</taxon>
        <taxon>Neotoma</taxon>
    </lineage>
</organism>
<dbReference type="AlphaFoldDB" id="A0A1A6H3Q9"/>
<dbReference type="STRING" id="56216.A0A1A6H3Q9"/>
<dbReference type="PANTHER" id="PTHR11905:SF148">
    <property type="entry name" value="DISINTEGRIN AND METALLOPROTEINASE DOMAIN-CONTAINING PROTEIN 30"/>
    <property type="match status" value="1"/>
</dbReference>
<evidence type="ECO:0000313" key="4">
    <source>
        <dbReference type="Proteomes" id="UP000092124"/>
    </source>
</evidence>
<keyword evidence="4" id="KW-1185">Reference proteome</keyword>
<dbReference type="GO" id="GO:1990913">
    <property type="term" value="C:sperm head plasma membrane"/>
    <property type="evidence" value="ECO:0007669"/>
    <property type="project" value="TreeGrafter"/>
</dbReference>
<feature type="domain" description="Peptidase M12B propeptide" evidence="2">
    <location>
        <begin position="26"/>
        <end position="98"/>
    </location>
</feature>
<dbReference type="Pfam" id="PF01562">
    <property type="entry name" value="Pep_M12B_propep"/>
    <property type="match status" value="1"/>
</dbReference>
<dbReference type="PANTHER" id="PTHR11905">
    <property type="entry name" value="ADAM A DISINTEGRIN AND METALLOPROTEASE DOMAIN"/>
    <property type="match status" value="1"/>
</dbReference>
<dbReference type="OrthoDB" id="9537382at2759"/>
<dbReference type="InterPro" id="IPR002870">
    <property type="entry name" value="Peptidase_M12B_N"/>
</dbReference>
<name>A0A1A6H3Q9_NEOLE</name>
<comment type="caution">
    <text evidence="3">The sequence shown here is derived from an EMBL/GenBank/DDBJ whole genome shotgun (WGS) entry which is preliminary data.</text>
</comment>
<keyword evidence="1" id="KW-1015">Disulfide bond</keyword>
<gene>
    <name evidence="3" type="ORF">A6R68_12974</name>
</gene>
<evidence type="ECO:0000313" key="3">
    <source>
        <dbReference type="EMBL" id="OBS72455.1"/>
    </source>
</evidence>
<proteinExistence type="predicted"/>
<dbReference type="GO" id="GO:0008584">
    <property type="term" value="P:male gonad development"/>
    <property type="evidence" value="ECO:0007669"/>
    <property type="project" value="TreeGrafter"/>
</dbReference>
<accession>A0A1A6H3Q9</accession>
<reference evidence="3 4" key="1">
    <citation type="submission" date="2016-06" db="EMBL/GenBank/DDBJ databases">
        <title>The Draft Genome Sequence and Annotation of the Desert Woodrat Neotoma lepida.</title>
        <authorList>
            <person name="Campbell M."/>
            <person name="Oakeson K.F."/>
            <person name="Yandell M."/>
            <person name="Halpert J.R."/>
            <person name="Dearing D."/>
        </authorList>
    </citation>
    <scope>NUCLEOTIDE SEQUENCE [LARGE SCALE GENOMIC DNA]</scope>
    <source>
        <strain evidence="3">417</strain>
        <tissue evidence="3">Liver</tissue>
    </source>
</reference>